<dbReference type="EMBL" id="RQTK01001270">
    <property type="protein sequence ID" value="RUS71118.1"/>
    <property type="molecule type" value="Genomic_DNA"/>
</dbReference>
<dbReference type="AlphaFoldDB" id="A0A3S1AZE3"/>
<comment type="caution">
    <text evidence="2">The sequence shown here is derived from an EMBL/GenBank/DDBJ whole genome shotgun (WGS) entry which is preliminary data.</text>
</comment>
<feature type="compositionally biased region" description="Basic residues" evidence="1">
    <location>
        <begin position="263"/>
        <end position="278"/>
    </location>
</feature>
<evidence type="ECO:0000256" key="1">
    <source>
        <dbReference type="SAM" id="MobiDB-lite"/>
    </source>
</evidence>
<feature type="compositionally biased region" description="Low complexity" evidence="1">
    <location>
        <begin position="538"/>
        <end position="561"/>
    </location>
</feature>
<feature type="region of interest" description="Disordered" evidence="1">
    <location>
        <begin position="613"/>
        <end position="633"/>
    </location>
</feature>
<evidence type="ECO:0000313" key="3">
    <source>
        <dbReference type="Proteomes" id="UP000271974"/>
    </source>
</evidence>
<gene>
    <name evidence="2" type="ORF">EGW08_021123</name>
</gene>
<keyword evidence="3" id="KW-1185">Reference proteome</keyword>
<feature type="compositionally biased region" description="Basic residues" evidence="1">
    <location>
        <begin position="501"/>
        <end position="511"/>
    </location>
</feature>
<protein>
    <submittedName>
        <fullName evidence="2">Uncharacterized protein</fullName>
    </submittedName>
</protein>
<dbReference type="Proteomes" id="UP000271974">
    <property type="component" value="Unassembled WGS sequence"/>
</dbReference>
<feature type="region of interest" description="Disordered" evidence="1">
    <location>
        <begin position="537"/>
        <end position="570"/>
    </location>
</feature>
<dbReference type="OrthoDB" id="6156720at2759"/>
<organism evidence="2 3">
    <name type="scientific">Elysia chlorotica</name>
    <name type="common">Eastern emerald elysia</name>
    <name type="synonym">Sea slug</name>
    <dbReference type="NCBI Taxonomy" id="188477"/>
    <lineage>
        <taxon>Eukaryota</taxon>
        <taxon>Metazoa</taxon>
        <taxon>Spiralia</taxon>
        <taxon>Lophotrochozoa</taxon>
        <taxon>Mollusca</taxon>
        <taxon>Gastropoda</taxon>
        <taxon>Heterobranchia</taxon>
        <taxon>Euthyneura</taxon>
        <taxon>Panpulmonata</taxon>
        <taxon>Sacoglossa</taxon>
        <taxon>Placobranchoidea</taxon>
        <taxon>Plakobranchidae</taxon>
        <taxon>Elysia</taxon>
    </lineage>
</organism>
<feature type="region of interest" description="Disordered" evidence="1">
    <location>
        <begin position="263"/>
        <end position="286"/>
    </location>
</feature>
<feature type="non-terminal residue" evidence="2">
    <location>
        <position position="692"/>
    </location>
</feature>
<feature type="region of interest" description="Disordered" evidence="1">
    <location>
        <begin position="501"/>
        <end position="523"/>
    </location>
</feature>
<name>A0A3S1AZE3_ELYCH</name>
<proteinExistence type="predicted"/>
<sequence length="692" mass="79538">MPDSAWITGIVSQSVTLWGRYHKLWFEPRTINRQGKALVDKASSVSKKPVSVYVSLCGLQDMVHKPVRSHSRAGNVFDGVKVELVQATYRNQAHHNKPGTKNGRYAREATTSDSVMPTDLHFRVQMGSRDVDLRVRRSVPDLNKDGKKDVADFPVFVIEDGHIKRKRLLRQPNIGLYANDTSGSSFVVRKTSSRSDFILEGIFYEGLDQLHLTRDAKGGLHRIHKQPRVVDFRDDYVNMFTNELDNAKVDVGSHRYASSGKVHLVHGQRRKRRRKRRMSSTGGGESTEHEVQLFMVADNKDYQTWLKYYGYNSTLTEIEMNLYYSFIANSMNVRYSSVGLVDPSFQLTIIITGLLIVNVSSVGSSYVSKISPKVSLYSDGEPVEPGLYQAIFAMERTSCGDGKWCMLGQCAPHPAAPRMRDSCPQGDDPTAPCVREDCPYYTARTKLVYCCKTCLDERMFPPTPAPPPLPSHLLSSAPWLGLVSNRVADSQVVRRTIIHHQKNQQHPHNHHQQQQQQQSQQALPTQTNLLQEKHMNIQQDQQNHQQKTQQQQQQQQQAVLQQKHHQQQQHMNILRKHIQSFYQKQWHQIQQKMQTQLQQNSVLGIQHQLQQQKNNLKTQSHKSEHLNLQQQQQQPTLHKQQQVELQELISQLSPSEQKVIQMIQLHQPQYIIMQVKPQQQQQQLQQQQTTAI</sequence>
<feature type="compositionally biased region" description="Low complexity" evidence="1">
    <location>
        <begin position="512"/>
        <end position="521"/>
    </location>
</feature>
<reference evidence="2 3" key="1">
    <citation type="submission" date="2019-01" db="EMBL/GenBank/DDBJ databases">
        <title>A draft genome assembly of the solar-powered sea slug Elysia chlorotica.</title>
        <authorList>
            <person name="Cai H."/>
            <person name="Li Q."/>
            <person name="Fang X."/>
            <person name="Li J."/>
            <person name="Curtis N.E."/>
            <person name="Altenburger A."/>
            <person name="Shibata T."/>
            <person name="Feng M."/>
            <person name="Maeda T."/>
            <person name="Schwartz J.A."/>
            <person name="Shigenobu S."/>
            <person name="Lundholm N."/>
            <person name="Nishiyama T."/>
            <person name="Yang H."/>
            <person name="Hasebe M."/>
            <person name="Li S."/>
            <person name="Pierce S.K."/>
            <person name="Wang J."/>
        </authorList>
    </citation>
    <scope>NUCLEOTIDE SEQUENCE [LARGE SCALE GENOMIC DNA]</scope>
    <source>
        <strain evidence="2">EC2010</strain>
        <tissue evidence="2">Whole organism of an adult</tissue>
    </source>
</reference>
<accession>A0A3S1AZE3</accession>
<evidence type="ECO:0000313" key="2">
    <source>
        <dbReference type="EMBL" id="RUS71118.1"/>
    </source>
</evidence>